<evidence type="ECO:0000256" key="6">
    <source>
        <dbReference type="ARBA" id="ARBA00023211"/>
    </source>
</evidence>
<evidence type="ECO:0000256" key="1">
    <source>
        <dbReference type="ARBA" id="ARBA00005094"/>
    </source>
</evidence>
<dbReference type="HAMAP" id="MF_00183">
    <property type="entry name" value="DXP_reductoisom"/>
    <property type="match status" value="1"/>
</dbReference>
<feature type="binding site" evidence="9">
    <location>
        <position position="193"/>
    </location>
    <ligand>
        <name>1-deoxy-D-xylulose 5-phosphate</name>
        <dbReference type="ChEBI" id="CHEBI:57792"/>
    </ligand>
</feature>
<feature type="binding site" evidence="9">
    <location>
        <position position="212"/>
    </location>
    <ligand>
        <name>1-deoxy-D-xylulose 5-phosphate</name>
        <dbReference type="ChEBI" id="CHEBI:57792"/>
    </ligand>
</feature>
<feature type="domain" description="1-deoxy-D-xylulose 5-phosphate reductoisomerase N-terminal" evidence="10">
    <location>
        <begin position="4"/>
        <end position="126"/>
    </location>
</feature>
<dbReference type="GO" id="GO:0030145">
    <property type="term" value="F:manganese ion binding"/>
    <property type="evidence" value="ECO:0007669"/>
    <property type="project" value="TreeGrafter"/>
</dbReference>
<dbReference type="GO" id="GO:0051484">
    <property type="term" value="P:isopentenyl diphosphate biosynthetic process, methylerythritol 4-phosphate pathway involved in terpenoid biosynthetic process"/>
    <property type="evidence" value="ECO:0007669"/>
    <property type="project" value="UniProtKB-ARBA"/>
</dbReference>
<dbReference type="SUPFAM" id="SSF55347">
    <property type="entry name" value="Glyceraldehyde-3-phosphate dehydrogenase-like, C-terminal domain"/>
    <property type="match status" value="1"/>
</dbReference>
<feature type="binding site" evidence="9">
    <location>
        <position position="215"/>
    </location>
    <ligand>
        <name>1-deoxy-D-xylulose 5-phosphate</name>
        <dbReference type="ChEBI" id="CHEBI:57792"/>
    </ligand>
</feature>
<dbReference type="Pfam" id="PF02670">
    <property type="entry name" value="DXP_reductoisom"/>
    <property type="match status" value="1"/>
</dbReference>
<dbReference type="SUPFAM" id="SSF69055">
    <property type="entry name" value="1-deoxy-D-xylulose-5-phosphate reductoisomerase, C-terminal domain"/>
    <property type="match status" value="1"/>
</dbReference>
<evidence type="ECO:0000256" key="7">
    <source>
        <dbReference type="ARBA" id="ARBA00023229"/>
    </source>
</evidence>
<feature type="binding site" evidence="9">
    <location>
        <position position="11"/>
    </location>
    <ligand>
        <name>NADPH</name>
        <dbReference type="ChEBI" id="CHEBI:57783"/>
    </ligand>
</feature>
<feature type="binding site" evidence="9">
    <location>
        <position position="36"/>
    </location>
    <ligand>
        <name>NADPH</name>
        <dbReference type="ChEBI" id="CHEBI:57783"/>
    </ligand>
</feature>
<keyword evidence="6 9" id="KW-0464">Manganese</keyword>
<dbReference type="PANTHER" id="PTHR30525:SF0">
    <property type="entry name" value="1-DEOXY-D-XYLULOSE 5-PHOSPHATE REDUCTOISOMERASE, CHLOROPLASTIC"/>
    <property type="match status" value="1"/>
</dbReference>
<keyword evidence="4 9" id="KW-0521">NADP</keyword>
<dbReference type="InterPro" id="IPR036291">
    <property type="entry name" value="NAD(P)-bd_dom_sf"/>
</dbReference>
<comment type="function">
    <text evidence="9">Catalyzes the NADPH-dependent rearrangement and reduction of 1-deoxy-D-xylulose-5-phosphate (DXP) to 2-C-methyl-D-erythritol 4-phosphate (MEP).</text>
</comment>
<feature type="domain" description="DXP reductoisomerase C-terminal" evidence="12">
    <location>
        <begin position="255"/>
        <end position="370"/>
    </location>
</feature>
<dbReference type="Pfam" id="PF08436">
    <property type="entry name" value="DXP_redisom_C"/>
    <property type="match status" value="1"/>
</dbReference>
<dbReference type="Proteomes" id="UP001223261">
    <property type="component" value="Chromosome"/>
</dbReference>
<evidence type="ECO:0000256" key="5">
    <source>
        <dbReference type="ARBA" id="ARBA00023002"/>
    </source>
</evidence>
<feature type="binding site" evidence="9">
    <location>
        <position position="211"/>
    </location>
    <ligand>
        <name>1-deoxy-D-xylulose 5-phosphate</name>
        <dbReference type="ChEBI" id="CHEBI:57792"/>
    </ligand>
</feature>
<evidence type="ECO:0000313" key="13">
    <source>
        <dbReference type="EMBL" id="WHI61216.1"/>
    </source>
</evidence>
<keyword evidence="7 9" id="KW-0414">Isoprene biosynthesis</keyword>
<dbReference type="InterPro" id="IPR026877">
    <property type="entry name" value="DXPR_C"/>
</dbReference>
<feature type="binding site" evidence="9">
    <location>
        <position position="206"/>
    </location>
    <ligand>
        <name>1-deoxy-D-xylulose 5-phosphate</name>
        <dbReference type="ChEBI" id="CHEBI:57792"/>
    </ligand>
</feature>
<sequence>MKNIAILGASGSIGQQALDVIREHATDFNLVAFSVGKNIAYAQNIINEFKPDIVSVQYEEDIEKLSHLDVEIVYGDKGLLAVSTYHKTDLLLNSILGSIGLKPTMAAIEAGIDIALANKETLVVAGELVMNKAKEKNVKILPVDSEHSAIFQCLHGENNQNINKLIITASGGSFRDLTRDELKDVTLEDALNHPNWSMGQKITIDSATMMNKGLEVIEAKWLFDLNIDQIETILHKESIIHSMVEFNDSSIIAQLGTPDMRTPIQYAFTYPDRAPRDAERLNLAQIGQLNFKEMDFNRFKCIKLAYKALSIGGTMPVVLNAVNEVAVGKFLNKEISFLDIERMIEKEMKEHQVIASPDLDTILKIDAAYKSKDYGV</sequence>
<keyword evidence="3 9" id="KW-0479">Metal-binding</keyword>
<feature type="binding site" evidence="9">
    <location>
        <position position="118"/>
    </location>
    <ligand>
        <name>NADPH</name>
        <dbReference type="ChEBI" id="CHEBI:57783"/>
    </ligand>
</feature>
<feature type="binding site" evidence="9">
    <location>
        <position position="170"/>
    </location>
    <ligand>
        <name>1-deoxy-D-xylulose 5-phosphate</name>
        <dbReference type="ChEBI" id="CHEBI:57792"/>
    </ligand>
</feature>
<evidence type="ECO:0000259" key="11">
    <source>
        <dbReference type="Pfam" id="PF08436"/>
    </source>
</evidence>
<keyword evidence="9" id="KW-0460">Magnesium</keyword>
<dbReference type="SUPFAM" id="SSF51735">
    <property type="entry name" value="NAD(P)-binding Rossmann-fold domains"/>
    <property type="match status" value="1"/>
</dbReference>
<evidence type="ECO:0000256" key="4">
    <source>
        <dbReference type="ARBA" id="ARBA00022857"/>
    </source>
</evidence>
<comment type="similarity">
    <text evidence="2 9">Belongs to the DXR family.</text>
</comment>
<evidence type="ECO:0000256" key="9">
    <source>
        <dbReference type="HAMAP-Rule" id="MF_00183"/>
    </source>
</evidence>
<dbReference type="Gene3D" id="3.40.50.720">
    <property type="entry name" value="NAD(P)-binding Rossmann-like Domain"/>
    <property type="match status" value="1"/>
</dbReference>
<dbReference type="InterPro" id="IPR013644">
    <property type="entry name" value="DXP_reductoisomerase_C"/>
</dbReference>
<feature type="binding site" evidence="9">
    <location>
        <position position="146"/>
    </location>
    <ligand>
        <name>Mn(2+)</name>
        <dbReference type="ChEBI" id="CHEBI:29035"/>
    </ligand>
</feature>
<protein>
    <recommendedName>
        <fullName evidence="9">1-deoxy-D-xylulose 5-phosphate reductoisomerase</fullName>
        <shortName evidence="9">DXP reductoisomerase</shortName>
        <ecNumber evidence="9">1.1.1.267</ecNumber>
    </recommendedName>
    <alternativeName>
        <fullName evidence="9">1-deoxyxylulose-5-phosphate reductoisomerase</fullName>
    </alternativeName>
    <alternativeName>
        <fullName evidence="9">2-C-methyl-D-erythritol 4-phosphate synthase</fullName>
    </alternativeName>
</protein>
<organism evidence="13 14">
    <name type="scientific">Mammaliicoccus lentus</name>
    <name type="common">Staphylococcus lentus</name>
    <dbReference type="NCBI Taxonomy" id="42858"/>
    <lineage>
        <taxon>Bacteria</taxon>
        <taxon>Bacillati</taxon>
        <taxon>Bacillota</taxon>
        <taxon>Bacilli</taxon>
        <taxon>Bacillales</taxon>
        <taxon>Staphylococcaceae</taxon>
        <taxon>Mammaliicoccus</taxon>
    </lineage>
</organism>
<feature type="binding site" evidence="9">
    <location>
        <position position="37"/>
    </location>
    <ligand>
        <name>NADPH</name>
        <dbReference type="ChEBI" id="CHEBI:57783"/>
    </ligand>
</feature>
<dbReference type="NCBIfam" id="NF009114">
    <property type="entry name" value="PRK12464.1"/>
    <property type="match status" value="1"/>
</dbReference>
<dbReference type="InterPro" id="IPR036169">
    <property type="entry name" value="DXPR_C_sf"/>
</dbReference>
<dbReference type="GO" id="GO:0030604">
    <property type="term" value="F:1-deoxy-D-xylulose-5-phosphate reductoisomerase activity"/>
    <property type="evidence" value="ECO:0007669"/>
    <property type="project" value="UniProtKB-UniRule"/>
</dbReference>
<feature type="binding site" evidence="9">
    <location>
        <position position="38"/>
    </location>
    <ligand>
        <name>NADPH</name>
        <dbReference type="ChEBI" id="CHEBI:57783"/>
    </ligand>
</feature>
<feature type="binding site" evidence="9">
    <location>
        <position position="146"/>
    </location>
    <ligand>
        <name>1-deoxy-D-xylulose 5-phosphate</name>
        <dbReference type="ChEBI" id="CHEBI:57792"/>
    </ligand>
</feature>
<evidence type="ECO:0000259" key="10">
    <source>
        <dbReference type="Pfam" id="PF02670"/>
    </source>
</evidence>
<gene>
    <name evidence="9 13" type="primary">dxr</name>
    <name evidence="13" type="ORF">PYH69_06185</name>
</gene>
<feature type="binding site" evidence="9">
    <location>
        <position position="145"/>
    </location>
    <ligand>
        <name>1-deoxy-D-xylulose 5-phosphate</name>
        <dbReference type="ChEBI" id="CHEBI:57792"/>
    </ligand>
</feature>
<dbReference type="EMBL" id="CP118848">
    <property type="protein sequence ID" value="WHI61216.1"/>
    <property type="molecule type" value="Genomic_DNA"/>
</dbReference>
<evidence type="ECO:0000256" key="3">
    <source>
        <dbReference type="ARBA" id="ARBA00022723"/>
    </source>
</evidence>
<dbReference type="Pfam" id="PF13288">
    <property type="entry name" value="DXPR_C"/>
    <property type="match status" value="1"/>
</dbReference>
<dbReference type="NCBIfam" id="TIGR00243">
    <property type="entry name" value="Dxr"/>
    <property type="match status" value="1"/>
</dbReference>
<comment type="caution">
    <text evidence="9">Lacks conserved residue(s) required for the propagation of feature annotation.</text>
</comment>
<dbReference type="InterPro" id="IPR003821">
    <property type="entry name" value="DXP_reductoisomerase"/>
</dbReference>
<comment type="pathway">
    <text evidence="1 9">Isoprenoid biosynthesis; isopentenyl diphosphate biosynthesis via DXP pathway; isopentenyl diphosphate from 1-deoxy-D-xylulose 5-phosphate: step 1/6.</text>
</comment>
<evidence type="ECO:0000256" key="2">
    <source>
        <dbReference type="ARBA" id="ARBA00006825"/>
    </source>
</evidence>
<feature type="binding site" evidence="9">
    <location>
        <position position="120"/>
    </location>
    <ligand>
        <name>NADPH</name>
        <dbReference type="ChEBI" id="CHEBI:57783"/>
    </ligand>
</feature>
<dbReference type="AlphaFoldDB" id="A0AAP1WLT4"/>
<comment type="cofactor">
    <cofactor evidence="9">
        <name>Mg(2+)</name>
        <dbReference type="ChEBI" id="CHEBI:18420"/>
    </cofactor>
    <cofactor evidence="9">
        <name>Mn(2+)</name>
        <dbReference type="ChEBI" id="CHEBI:29035"/>
    </cofactor>
</comment>
<dbReference type="Gene3D" id="1.10.1740.10">
    <property type="match status" value="1"/>
</dbReference>
<feature type="binding site" evidence="9">
    <location>
        <position position="12"/>
    </location>
    <ligand>
        <name>NADPH</name>
        <dbReference type="ChEBI" id="CHEBI:57783"/>
    </ligand>
</feature>
<dbReference type="PANTHER" id="PTHR30525">
    <property type="entry name" value="1-DEOXY-D-XYLULOSE 5-PHOSPHATE REDUCTOISOMERASE"/>
    <property type="match status" value="1"/>
</dbReference>
<dbReference type="RefSeq" id="WP_064211585.1">
    <property type="nucleotide sequence ID" value="NZ_CP075503.1"/>
</dbReference>
<feature type="binding site" evidence="9">
    <location>
        <position position="215"/>
    </location>
    <ligand>
        <name>Mn(2+)</name>
        <dbReference type="ChEBI" id="CHEBI:29035"/>
    </ligand>
</feature>
<accession>A0AAP1WLT4</accession>
<proteinExistence type="inferred from homology"/>
<comment type="catalytic activity">
    <reaction evidence="8">
        <text>2-C-methyl-D-erythritol 4-phosphate + NADP(+) = 1-deoxy-D-xylulose 5-phosphate + NADPH + H(+)</text>
        <dbReference type="Rhea" id="RHEA:13717"/>
        <dbReference type="ChEBI" id="CHEBI:15378"/>
        <dbReference type="ChEBI" id="CHEBI:57783"/>
        <dbReference type="ChEBI" id="CHEBI:57792"/>
        <dbReference type="ChEBI" id="CHEBI:58262"/>
        <dbReference type="ChEBI" id="CHEBI:58349"/>
        <dbReference type="EC" id="1.1.1.267"/>
    </reaction>
    <physiologicalReaction direction="right-to-left" evidence="8">
        <dbReference type="Rhea" id="RHEA:13719"/>
    </physiologicalReaction>
</comment>
<dbReference type="PIRSF" id="PIRSF006205">
    <property type="entry name" value="Dxp_reductismrs"/>
    <property type="match status" value="1"/>
</dbReference>
<feature type="binding site" evidence="9">
    <location>
        <position position="119"/>
    </location>
    <ligand>
        <name>1-deoxy-D-xylulose 5-phosphate</name>
        <dbReference type="ChEBI" id="CHEBI:57792"/>
    </ligand>
</feature>
<reference evidence="13" key="1">
    <citation type="journal article" date="2023" name="Antibiotics">
        <title>Prevalence and Molecular Characterization of Methicillin-Resistant Staphylococci (MRS) and Mammaliicocci (MRM) in Dromedary Camels from Algeria: First Detection of SCCmec-mecC Hybrid in Methicillin-Resistant Mammaliicoccus lentus.</title>
        <authorList>
            <person name="Belhout C."/>
            <person name="Boyen F."/>
            <person name="Vereecke N."/>
            <person name="Theuns S."/>
            <person name="Taibi N."/>
            <person name="Stegger M."/>
            <person name="de la Fe-Rodriguez P.Y."/>
            <person name="Bouayad L."/>
            <person name="Elgroud R."/>
            <person name="Butaye P."/>
        </authorList>
    </citation>
    <scope>NUCLEOTIDE SEQUENCE</scope>
    <source>
        <strain evidence="13">7048</strain>
    </source>
</reference>
<feature type="binding site" evidence="9">
    <location>
        <position position="144"/>
    </location>
    <ligand>
        <name>Mn(2+)</name>
        <dbReference type="ChEBI" id="CHEBI:29035"/>
    </ligand>
</feature>
<evidence type="ECO:0000313" key="14">
    <source>
        <dbReference type="Proteomes" id="UP001223261"/>
    </source>
</evidence>
<dbReference type="GO" id="GO:0070402">
    <property type="term" value="F:NADPH binding"/>
    <property type="evidence" value="ECO:0007669"/>
    <property type="project" value="InterPro"/>
</dbReference>
<evidence type="ECO:0000259" key="12">
    <source>
        <dbReference type="Pfam" id="PF13288"/>
    </source>
</evidence>
<feature type="binding site" evidence="9">
    <location>
        <position position="13"/>
    </location>
    <ligand>
        <name>NADPH</name>
        <dbReference type="ChEBI" id="CHEBI:57783"/>
    </ligand>
</feature>
<feature type="binding site" evidence="9">
    <location>
        <position position="199"/>
    </location>
    <ligand>
        <name>NADPH</name>
        <dbReference type="ChEBI" id="CHEBI:57783"/>
    </ligand>
</feature>
<name>A0AAP1WLT4_MAMLE</name>
<keyword evidence="5 9" id="KW-0560">Oxidoreductase</keyword>
<dbReference type="EC" id="1.1.1.267" evidence="9"/>
<evidence type="ECO:0000256" key="8">
    <source>
        <dbReference type="ARBA" id="ARBA00048543"/>
    </source>
</evidence>
<feature type="domain" description="1-deoxy-D-xylulose 5-phosphate reductoisomerase C-terminal" evidence="11">
    <location>
        <begin position="140"/>
        <end position="223"/>
    </location>
</feature>
<dbReference type="InterPro" id="IPR013512">
    <property type="entry name" value="DXP_reductoisomerase_N"/>
</dbReference>
<dbReference type="FunFam" id="3.40.50.720:FF:000045">
    <property type="entry name" value="1-deoxy-D-xylulose 5-phosphate reductoisomerase"/>
    <property type="match status" value="1"/>
</dbReference>